<proteinExistence type="predicted"/>
<reference evidence="3" key="1">
    <citation type="journal article" date="2016" name="Genome Announc.">
        <title>Complete genome sequence of Alkaliphilus metalliredigens strain QYMF, an alkaliphilic and metal-reducing bacterium isolated from borax-contaminated leachate ponds.</title>
        <authorList>
            <person name="Hwang C."/>
            <person name="Copeland A."/>
            <person name="Lucas S."/>
            <person name="Lapidus A."/>
            <person name="Barry K."/>
            <person name="Detter J.C."/>
            <person name="Glavina Del Rio T."/>
            <person name="Hammon N."/>
            <person name="Israni S."/>
            <person name="Dalin E."/>
            <person name="Tice H."/>
            <person name="Pitluck S."/>
            <person name="Chertkov O."/>
            <person name="Brettin T."/>
            <person name="Bruce D."/>
            <person name="Han C."/>
            <person name="Schmutz J."/>
            <person name="Larimer F."/>
            <person name="Land M.L."/>
            <person name="Hauser L."/>
            <person name="Kyrpides N."/>
            <person name="Mikhailova N."/>
            <person name="Ye Q."/>
            <person name="Zhou J."/>
            <person name="Richardson P."/>
            <person name="Fields M.W."/>
        </authorList>
    </citation>
    <scope>NUCLEOTIDE SEQUENCE [LARGE SCALE GENOMIC DNA]</scope>
    <source>
        <strain evidence="3">QYMF</strain>
    </source>
</reference>
<dbReference type="eggNOG" id="ENOG502Z7ZI">
    <property type="taxonomic scope" value="Bacteria"/>
</dbReference>
<organism evidence="2 3">
    <name type="scientific">Alkaliphilus metalliredigens (strain QYMF)</name>
    <dbReference type="NCBI Taxonomy" id="293826"/>
    <lineage>
        <taxon>Bacteria</taxon>
        <taxon>Bacillati</taxon>
        <taxon>Bacillota</taxon>
        <taxon>Clostridia</taxon>
        <taxon>Peptostreptococcales</taxon>
        <taxon>Natronincolaceae</taxon>
        <taxon>Alkaliphilus</taxon>
    </lineage>
</organism>
<sequence>MLNKVKKEDVRLVRMYMDVLGINYLHRSNPWTAAWWSAALPGFGHLYLGSLLKGFLFLSAEIYINIRARINLSIFYTFIGDFEKANNVFSIRWGLFYMAVWVFSIYDSYMLSIQLNQLCDLEEMQEKRYFERFRISSFGITSINQRTPLISAFCSAVVGGMGQIYNAQYVKGFILIGWVMVINFYSQFNHLLFKFINGREIFVYQVDWQWLLFYPSIIGFCIWDSYVGAVEINKLLVEEQRYTFGKKKHFHVIGEGRNYPMYLLGTCKESINLELLIGTLKTTGFNKYEVIFLDRLNNDKGKTGDSIRQSDGISNFNGAMCGATVLMLFGTMWGGSLIPGGPIAIGLAGFFIGSILGYIIDRYIIGWIRARLKLDSIKGSNPVDGEVMILVKVYNKDQYDYLSTLFAERDVRFVGKIEGESLAALVS</sequence>
<dbReference type="OrthoDB" id="1681403at2"/>
<dbReference type="Proteomes" id="UP000001572">
    <property type="component" value="Chromosome"/>
</dbReference>
<evidence type="ECO:0000313" key="3">
    <source>
        <dbReference type="Proteomes" id="UP000001572"/>
    </source>
</evidence>
<dbReference type="EMBL" id="CP000724">
    <property type="protein sequence ID" value="ABR48151.1"/>
    <property type="molecule type" value="Genomic_DNA"/>
</dbReference>
<feature type="transmembrane region" description="Helical" evidence="1">
    <location>
        <begin position="46"/>
        <end position="66"/>
    </location>
</feature>
<feature type="transmembrane region" description="Helical" evidence="1">
    <location>
        <begin position="316"/>
        <end position="335"/>
    </location>
</feature>
<dbReference type="RefSeq" id="WP_012063131.1">
    <property type="nucleotide sequence ID" value="NC_009633.1"/>
</dbReference>
<dbReference type="AlphaFoldDB" id="A6TPN3"/>
<feature type="transmembrane region" description="Helical" evidence="1">
    <location>
        <begin position="172"/>
        <end position="188"/>
    </location>
</feature>
<feature type="transmembrane region" description="Helical" evidence="1">
    <location>
        <begin position="87"/>
        <end position="106"/>
    </location>
</feature>
<evidence type="ECO:0000313" key="2">
    <source>
        <dbReference type="EMBL" id="ABR48151.1"/>
    </source>
</evidence>
<keyword evidence="1" id="KW-1133">Transmembrane helix</keyword>
<gene>
    <name evidence="2" type="ordered locus">Amet_1988</name>
</gene>
<keyword evidence="1" id="KW-0472">Membrane</keyword>
<dbReference type="KEGG" id="amt:Amet_1988"/>
<protein>
    <submittedName>
        <fullName evidence="2">Membrane protein</fullName>
    </submittedName>
</protein>
<evidence type="ECO:0000256" key="1">
    <source>
        <dbReference type="SAM" id="Phobius"/>
    </source>
</evidence>
<feature type="transmembrane region" description="Helical" evidence="1">
    <location>
        <begin position="341"/>
        <end position="360"/>
    </location>
</feature>
<feature type="transmembrane region" description="Helical" evidence="1">
    <location>
        <begin position="147"/>
        <end position="165"/>
    </location>
</feature>
<keyword evidence="3" id="KW-1185">Reference proteome</keyword>
<dbReference type="HOGENOM" id="CLU_054521_0_0_9"/>
<feature type="transmembrane region" description="Helical" evidence="1">
    <location>
        <begin position="208"/>
        <end position="227"/>
    </location>
</feature>
<keyword evidence="1" id="KW-0812">Transmembrane</keyword>
<dbReference type="STRING" id="293826.Amet_1988"/>
<accession>A6TPN3</accession>
<name>A6TPN3_ALKMQ</name>